<dbReference type="InterPro" id="IPR052337">
    <property type="entry name" value="SAT4-like"/>
</dbReference>
<protein>
    <recommendedName>
        <fullName evidence="7">Rhodopsin domain-containing protein</fullName>
    </recommendedName>
</protein>
<feature type="transmembrane region" description="Helical" evidence="6">
    <location>
        <begin position="6"/>
        <end position="32"/>
    </location>
</feature>
<name>A0A9Q9AW19_9PEZI</name>
<keyword evidence="3 6" id="KW-1133">Transmembrane helix</keyword>
<dbReference type="Pfam" id="PF20684">
    <property type="entry name" value="Fung_rhodopsin"/>
    <property type="match status" value="1"/>
</dbReference>
<dbReference type="EMBL" id="CP099425">
    <property type="protein sequence ID" value="USW55959.1"/>
    <property type="molecule type" value="Genomic_DNA"/>
</dbReference>
<feature type="transmembrane region" description="Helical" evidence="6">
    <location>
        <begin position="220"/>
        <end position="243"/>
    </location>
</feature>
<gene>
    <name evidence="8" type="ORF">Slin15195_G092780</name>
</gene>
<reference evidence="8" key="1">
    <citation type="submission" date="2022-06" db="EMBL/GenBank/DDBJ databases">
        <title>Complete genome sequences of two strains of the flax pathogen Septoria linicola.</title>
        <authorList>
            <person name="Lapalu N."/>
            <person name="Simon A."/>
            <person name="Demenou B."/>
            <person name="Paumier D."/>
            <person name="Guillot M.-P."/>
            <person name="Gout L."/>
            <person name="Valade R."/>
        </authorList>
    </citation>
    <scope>NUCLEOTIDE SEQUENCE</scope>
    <source>
        <strain evidence="8">SE15195</strain>
    </source>
</reference>
<evidence type="ECO:0000313" key="8">
    <source>
        <dbReference type="EMBL" id="USW55959.1"/>
    </source>
</evidence>
<dbReference type="Proteomes" id="UP001056384">
    <property type="component" value="Chromosome 8"/>
</dbReference>
<keyword evidence="2 6" id="KW-0812">Transmembrane</keyword>
<dbReference type="AlphaFoldDB" id="A0A9Q9AW19"/>
<evidence type="ECO:0000256" key="6">
    <source>
        <dbReference type="SAM" id="Phobius"/>
    </source>
</evidence>
<comment type="similarity">
    <text evidence="5">Belongs to the SAT4 family.</text>
</comment>
<accession>A0A9Q9AW19</accession>
<evidence type="ECO:0000256" key="4">
    <source>
        <dbReference type="ARBA" id="ARBA00023136"/>
    </source>
</evidence>
<dbReference type="GO" id="GO:0016020">
    <property type="term" value="C:membrane"/>
    <property type="evidence" value="ECO:0007669"/>
    <property type="project" value="UniProtKB-SubCell"/>
</dbReference>
<organism evidence="8 9">
    <name type="scientific">Septoria linicola</name>
    <dbReference type="NCBI Taxonomy" id="215465"/>
    <lineage>
        <taxon>Eukaryota</taxon>
        <taxon>Fungi</taxon>
        <taxon>Dikarya</taxon>
        <taxon>Ascomycota</taxon>
        <taxon>Pezizomycotina</taxon>
        <taxon>Dothideomycetes</taxon>
        <taxon>Dothideomycetidae</taxon>
        <taxon>Mycosphaerellales</taxon>
        <taxon>Mycosphaerellaceae</taxon>
        <taxon>Septoria</taxon>
    </lineage>
</organism>
<evidence type="ECO:0000259" key="7">
    <source>
        <dbReference type="Pfam" id="PF20684"/>
    </source>
</evidence>
<sequence length="337" mass="37554">MGYLYVNFASVTAIGIIFPVLGLIALGVRVFGRVKYTKVIDIDDVLIIPAAILTVLAGVGMVIAAQMGFVGGHTPEQSFGEFLHEVEEHQIMLEKFEYAYWIGHVLAIGLIKLTFLFFFRRIFRGRGLRTAFDWINWTMIILVTTWMVVFVFLEIFMCGLNFWAAWSSVYALRTYCINTFAMLTACAITSWIMDLAILAIPLVMVGTLHMTMKRKLQASLVFALGLFTVVAGLLRMIVFIQVLENSLMEPMISLLGTMLQTSDDEGAISLILFWTYTEIGVGFLVVCLVACGRGLGSFQRRLKDIQQIVVVLCSFEGRERGSSDKCFDPSGNPVEGG</sequence>
<dbReference type="PANTHER" id="PTHR33048">
    <property type="entry name" value="PTH11-LIKE INTEGRAL MEMBRANE PROTEIN (AFU_ORTHOLOGUE AFUA_5G11245)"/>
    <property type="match status" value="1"/>
</dbReference>
<feature type="transmembrane region" description="Helical" evidence="6">
    <location>
        <begin position="140"/>
        <end position="165"/>
    </location>
</feature>
<evidence type="ECO:0000313" key="9">
    <source>
        <dbReference type="Proteomes" id="UP001056384"/>
    </source>
</evidence>
<evidence type="ECO:0000256" key="2">
    <source>
        <dbReference type="ARBA" id="ARBA00022692"/>
    </source>
</evidence>
<keyword evidence="9" id="KW-1185">Reference proteome</keyword>
<feature type="transmembrane region" description="Helical" evidence="6">
    <location>
        <begin position="177"/>
        <end position="208"/>
    </location>
</feature>
<feature type="transmembrane region" description="Helical" evidence="6">
    <location>
        <begin position="267"/>
        <end position="291"/>
    </location>
</feature>
<dbReference type="PANTHER" id="PTHR33048:SF157">
    <property type="entry name" value="INTEGRAL MEMBRANE PROTEIN"/>
    <property type="match status" value="1"/>
</dbReference>
<comment type="subcellular location">
    <subcellularLocation>
        <location evidence="1">Membrane</location>
        <topology evidence="1">Multi-pass membrane protein</topology>
    </subcellularLocation>
</comment>
<feature type="transmembrane region" description="Helical" evidence="6">
    <location>
        <begin position="98"/>
        <end position="119"/>
    </location>
</feature>
<evidence type="ECO:0000256" key="5">
    <source>
        <dbReference type="ARBA" id="ARBA00038359"/>
    </source>
</evidence>
<proteinExistence type="inferred from homology"/>
<keyword evidence="4 6" id="KW-0472">Membrane</keyword>
<evidence type="ECO:0000256" key="1">
    <source>
        <dbReference type="ARBA" id="ARBA00004141"/>
    </source>
</evidence>
<evidence type="ECO:0000256" key="3">
    <source>
        <dbReference type="ARBA" id="ARBA00022989"/>
    </source>
</evidence>
<feature type="transmembrane region" description="Helical" evidence="6">
    <location>
        <begin position="44"/>
        <end position="69"/>
    </location>
</feature>
<feature type="domain" description="Rhodopsin" evidence="7">
    <location>
        <begin position="28"/>
        <end position="291"/>
    </location>
</feature>
<dbReference type="InterPro" id="IPR049326">
    <property type="entry name" value="Rhodopsin_dom_fungi"/>
</dbReference>